<dbReference type="HAMAP" id="MF_00050">
    <property type="entry name" value="EF_Ts"/>
    <property type="match status" value="1"/>
</dbReference>
<evidence type="ECO:0000313" key="7">
    <source>
        <dbReference type="EMBL" id="OGG88116.1"/>
    </source>
</evidence>
<proteinExistence type="inferred from homology"/>
<dbReference type="AlphaFoldDB" id="A0A1F6FQJ6"/>
<dbReference type="Gene3D" id="3.30.479.20">
    <property type="entry name" value="Elongation factor Ts, dimerisation domain"/>
    <property type="match status" value="1"/>
</dbReference>
<dbReference type="CDD" id="cd14275">
    <property type="entry name" value="UBA_EF-Ts"/>
    <property type="match status" value="1"/>
</dbReference>
<protein>
    <recommendedName>
        <fullName evidence="2 5">Elongation factor Ts</fullName>
        <shortName evidence="5">EF-Ts</shortName>
    </recommendedName>
</protein>
<dbReference type="SUPFAM" id="SSF54713">
    <property type="entry name" value="Elongation factor Ts (EF-Ts), dimerisation domain"/>
    <property type="match status" value="1"/>
</dbReference>
<evidence type="ECO:0000256" key="1">
    <source>
        <dbReference type="ARBA" id="ARBA00005532"/>
    </source>
</evidence>
<dbReference type="GO" id="GO:0003746">
    <property type="term" value="F:translation elongation factor activity"/>
    <property type="evidence" value="ECO:0007669"/>
    <property type="project" value="UniProtKB-UniRule"/>
</dbReference>
<dbReference type="InterPro" id="IPR036402">
    <property type="entry name" value="EF-Ts_dimer_sf"/>
</dbReference>
<evidence type="ECO:0000256" key="3">
    <source>
        <dbReference type="ARBA" id="ARBA00022768"/>
    </source>
</evidence>
<keyword evidence="4 5" id="KW-0648">Protein biosynthesis</keyword>
<name>A0A1F6FQJ6_9BACT</name>
<dbReference type="FunFam" id="1.10.8.10:FF:000001">
    <property type="entry name" value="Elongation factor Ts"/>
    <property type="match status" value="1"/>
</dbReference>
<feature type="domain" description="Translation elongation factor EFTs/EF1B dimerisation" evidence="6">
    <location>
        <begin position="58"/>
        <end position="177"/>
    </location>
</feature>
<evidence type="ECO:0000259" key="6">
    <source>
        <dbReference type="Pfam" id="PF00889"/>
    </source>
</evidence>
<gene>
    <name evidence="5" type="primary">tsf</name>
    <name evidence="7" type="ORF">A2592_00030</name>
</gene>
<dbReference type="Gene3D" id="1.10.286.20">
    <property type="match status" value="1"/>
</dbReference>
<accession>A0A1F6FQJ6</accession>
<evidence type="ECO:0000256" key="5">
    <source>
        <dbReference type="HAMAP-Rule" id="MF_00050"/>
    </source>
</evidence>
<comment type="similarity">
    <text evidence="1 5">Belongs to the EF-Ts family.</text>
</comment>
<comment type="subcellular location">
    <subcellularLocation>
        <location evidence="5">Cytoplasm</location>
    </subcellularLocation>
</comment>
<feature type="region of interest" description="Involved in Mg(2+) ion dislocation from EF-Tu" evidence="5">
    <location>
        <begin position="81"/>
        <end position="84"/>
    </location>
</feature>
<dbReference type="GO" id="GO:0005737">
    <property type="term" value="C:cytoplasm"/>
    <property type="evidence" value="ECO:0007669"/>
    <property type="project" value="UniProtKB-SubCell"/>
</dbReference>
<dbReference type="PANTHER" id="PTHR11741:SF0">
    <property type="entry name" value="ELONGATION FACTOR TS, MITOCHONDRIAL"/>
    <property type="match status" value="1"/>
</dbReference>
<keyword evidence="5" id="KW-0963">Cytoplasm</keyword>
<comment type="caution">
    <text evidence="7">The sequence shown here is derived from an EMBL/GenBank/DDBJ whole genome shotgun (WGS) entry which is preliminary data.</text>
</comment>
<dbReference type="EMBL" id="MFMT01000028">
    <property type="protein sequence ID" value="OGG88116.1"/>
    <property type="molecule type" value="Genomic_DNA"/>
</dbReference>
<dbReference type="InterPro" id="IPR009060">
    <property type="entry name" value="UBA-like_sf"/>
</dbReference>
<dbReference type="PANTHER" id="PTHR11741">
    <property type="entry name" value="ELONGATION FACTOR TS"/>
    <property type="match status" value="1"/>
</dbReference>
<comment type="function">
    <text evidence="5">Associates with the EF-Tu.GDP complex and induces the exchange of GDP to GTP. It remains bound to the aminoacyl-tRNA.EF-Tu.GTP complex up to the GTP hydrolysis stage on the ribosome.</text>
</comment>
<evidence type="ECO:0000256" key="4">
    <source>
        <dbReference type="ARBA" id="ARBA00022917"/>
    </source>
</evidence>
<dbReference type="Pfam" id="PF00889">
    <property type="entry name" value="EF_TS"/>
    <property type="match status" value="1"/>
</dbReference>
<dbReference type="InterPro" id="IPR001816">
    <property type="entry name" value="Transl_elong_EFTs/EF1B"/>
</dbReference>
<keyword evidence="3 5" id="KW-0251">Elongation factor</keyword>
<evidence type="ECO:0000256" key="2">
    <source>
        <dbReference type="ARBA" id="ARBA00016956"/>
    </source>
</evidence>
<organism evidence="7 8">
    <name type="scientific">Candidatus Kaiserbacteria bacterium RIFOXYD1_FULL_42_15</name>
    <dbReference type="NCBI Taxonomy" id="1798532"/>
    <lineage>
        <taxon>Bacteria</taxon>
        <taxon>Candidatus Kaiseribacteriota</taxon>
    </lineage>
</organism>
<evidence type="ECO:0000313" key="8">
    <source>
        <dbReference type="Proteomes" id="UP000179230"/>
    </source>
</evidence>
<sequence length="194" mass="21441">MEITSTQLKALRNQTGISVMQCKKALEEALGDMDKAVIILKKKRSEAADKKSDRELGAGTVGVYIHNTNEVAAMVMLACETDFVSKNAEFVALARDIAMHVAATNPKYISKSEVDEVSLTKAREVFMTEMGDKPKEMQEKILAGKMDSYFKEQILLEQDFIKNPETTIGEMVTGAVQKFGENISVAQISRLSVK</sequence>
<dbReference type="Proteomes" id="UP000179230">
    <property type="component" value="Unassembled WGS sequence"/>
</dbReference>
<dbReference type="Gene3D" id="1.10.8.10">
    <property type="entry name" value="DNA helicase RuvA subunit, C-terminal domain"/>
    <property type="match status" value="1"/>
</dbReference>
<dbReference type="SUPFAM" id="SSF46934">
    <property type="entry name" value="UBA-like"/>
    <property type="match status" value="1"/>
</dbReference>
<dbReference type="InterPro" id="IPR014039">
    <property type="entry name" value="Transl_elong_EFTs/EF1B_dimer"/>
</dbReference>
<reference evidence="7 8" key="1">
    <citation type="journal article" date="2016" name="Nat. Commun.">
        <title>Thousands of microbial genomes shed light on interconnected biogeochemical processes in an aquifer system.</title>
        <authorList>
            <person name="Anantharaman K."/>
            <person name="Brown C.T."/>
            <person name="Hug L.A."/>
            <person name="Sharon I."/>
            <person name="Castelle C.J."/>
            <person name="Probst A.J."/>
            <person name="Thomas B.C."/>
            <person name="Singh A."/>
            <person name="Wilkins M.J."/>
            <person name="Karaoz U."/>
            <person name="Brodie E.L."/>
            <person name="Williams K.H."/>
            <person name="Hubbard S.S."/>
            <person name="Banfield J.F."/>
        </authorList>
    </citation>
    <scope>NUCLEOTIDE SEQUENCE [LARGE SCALE GENOMIC DNA]</scope>
</reference>